<evidence type="ECO:0000256" key="2">
    <source>
        <dbReference type="SAM" id="Phobius"/>
    </source>
</evidence>
<keyword evidence="2" id="KW-0472">Membrane</keyword>
<evidence type="ECO:0000256" key="1">
    <source>
        <dbReference type="SAM" id="Coils"/>
    </source>
</evidence>
<feature type="transmembrane region" description="Helical" evidence="2">
    <location>
        <begin position="6"/>
        <end position="31"/>
    </location>
</feature>
<evidence type="ECO:0000313" key="3">
    <source>
        <dbReference type="EMBL" id="APS99621.1"/>
    </source>
</evidence>
<keyword evidence="1" id="KW-0175">Coiled coil</keyword>
<dbReference type="Proteomes" id="UP000185516">
    <property type="component" value="Chromosome"/>
</dbReference>
<dbReference type="EMBL" id="CP015780">
    <property type="protein sequence ID" value="APS99621.1"/>
    <property type="molecule type" value="Genomic_DNA"/>
</dbReference>
<dbReference type="InterPro" id="IPR058225">
    <property type="entry name" value="FlbB-like"/>
</dbReference>
<keyword evidence="3" id="KW-0282">Flagellum</keyword>
<keyword evidence="3" id="KW-0969">Cilium</keyword>
<keyword evidence="3" id="KW-0966">Cell projection</keyword>
<evidence type="ECO:0000313" key="4">
    <source>
        <dbReference type="Proteomes" id="UP000185516"/>
    </source>
</evidence>
<name>A0AAC9KTB0_9SPIR</name>
<proteinExistence type="predicted"/>
<accession>A0AAC9KTB0</accession>
<dbReference type="NCBIfam" id="NF047368">
    <property type="entry name" value="collar_FlbB"/>
    <property type="match status" value="1"/>
</dbReference>
<keyword evidence="4" id="KW-1185">Reference proteome</keyword>
<protein>
    <submittedName>
        <fullName evidence="3">Flagellar protein</fullName>
    </submittedName>
</protein>
<keyword evidence="2" id="KW-0812">Transmembrane</keyword>
<gene>
    <name evidence="3" type="ORF">Bmayo_01425</name>
</gene>
<feature type="coiled-coil region" evidence="1">
    <location>
        <begin position="72"/>
        <end position="120"/>
    </location>
</feature>
<keyword evidence="2" id="KW-1133">Transmembrane helix</keyword>
<organism evidence="3 4">
    <name type="scientific">Borreliella mayonii</name>
    <dbReference type="NCBI Taxonomy" id="1674146"/>
    <lineage>
        <taxon>Bacteria</taxon>
        <taxon>Pseudomonadati</taxon>
        <taxon>Spirochaetota</taxon>
        <taxon>Spirochaetia</taxon>
        <taxon>Spirochaetales</taxon>
        <taxon>Borreliaceae</taxon>
        <taxon>Borreliella</taxon>
    </lineage>
</organism>
<reference evidence="3 4" key="1">
    <citation type="journal article" date="2016" name="PLoS ONE">
        <title>Whole Genome Sequence and Comparative Genomics of the Novel Lyme Borreliosis Causing Pathogen, Borrelia mayonii.</title>
        <authorList>
            <person name="Kingry L.C."/>
            <person name="Batra D."/>
            <person name="Replogle A."/>
            <person name="Rowe L.A."/>
            <person name="Pritt B.S."/>
            <person name="Petersen J.M."/>
        </authorList>
    </citation>
    <scope>NUCLEOTIDE SEQUENCE [LARGE SCALE GENOMIC DNA]</scope>
    <source>
        <strain evidence="3 4">MN14-1420</strain>
    </source>
</reference>
<dbReference type="AlphaFoldDB" id="A0AAC9KTB0"/>
<sequence>MKVNSFLSFFFRAFFLLFLIVILFLFVLFFIDFIGMYNTKRYFPEFVRTKFLGETSLVFDHNSNIILDEARLVKEREAIDIKNQQIEKLKEDLKLKEDSLNKLEFELKQKQKDLDLKQKVIDDIINKYNDEEANILQTAVYLMNMPPEDAVKRLEDLNPELAISYMRKIEELSKKEGRLSIVPYWLSLMDSKKAAILIRKMSVSSLE</sequence>